<keyword evidence="3" id="KW-1185">Reference proteome</keyword>
<organism evidence="2 3">
    <name type="scientific">Hapsidospora chrysogenum (strain ATCC 11550 / CBS 779.69 / DSM 880 / IAM 14645 / JCM 23072 / IMI 49137)</name>
    <name type="common">Acremonium chrysogenum</name>
    <dbReference type="NCBI Taxonomy" id="857340"/>
    <lineage>
        <taxon>Eukaryota</taxon>
        <taxon>Fungi</taxon>
        <taxon>Dikarya</taxon>
        <taxon>Ascomycota</taxon>
        <taxon>Pezizomycotina</taxon>
        <taxon>Sordariomycetes</taxon>
        <taxon>Hypocreomycetidae</taxon>
        <taxon>Hypocreales</taxon>
        <taxon>Bionectriaceae</taxon>
        <taxon>Hapsidospora</taxon>
    </lineage>
</organism>
<accession>A0A086SYG3</accession>
<evidence type="ECO:0000313" key="3">
    <source>
        <dbReference type="Proteomes" id="UP000029964"/>
    </source>
</evidence>
<gene>
    <name evidence="2" type="ORF">ACRE_071420</name>
</gene>
<dbReference type="OrthoDB" id="4897974at2759"/>
<evidence type="ECO:0000256" key="1">
    <source>
        <dbReference type="SAM" id="MobiDB-lite"/>
    </source>
</evidence>
<feature type="region of interest" description="Disordered" evidence="1">
    <location>
        <begin position="39"/>
        <end position="73"/>
    </location>
</feature>
<sequence>MPTTSSKDVAAESPSTSTPCSARTEQEYIAMLAKEFSSIPDREVPPPEPQDENQLSAANQTAKITPRPEKESIDSRNVVIAKTIRSALADMRL</sequence>
<feature type="compositionally biased region" description="Polar residues" evidence="1">
    <location>
        <begin position="52"/>
        <end position="63"/>
    </location>
</feature>
<proteinExistence type="predicted"/>
<comment type="caution">
    <text evidence="2">The sequence shown here is derived from an EMBL/GenBank/DDBJ whole genome shotgun (WGS) entry which is preliminary data.</text>
</comment>
<reference evidence="3" key="1">
    <citation type="journal article" date="2014" name="Genome Announc.">
        <title>Genome sequence and annotation of Acremonium chrysogenum, producer of the beta-lactam antibiotic cephalosporin C.</title>
        <authorList>
            <person name="Terfehr D."/>
            <person name="Dahlmann T.A."/>
            <person name="Specht T."/>
            <person name="Zadra I."/>
            <person name="Kuernsteiner H."/>
            <person name="Kueck U."/>
        </authorList>
    </citation>
    <scope>NUCLEOTIDE SEQUENCE [LARGE SCALE GENOMIC DNA]</scope>
    <source>
        <strain evidence="3">ATCC 11550 / CBS 779.69 / DSM 880 / IAM 14645 / JCM 23072 / IMI 49137</strain>
    </source>
</reference>
<dbReference type="EMBL" id="JPKY01000103">
    <property type="protein sequence ID" value="KFH42145.1"/>
    <property type="molecule type" value="Genomic_DNA"/>
</dbReference>
<dbReference type="Proteomes" id="UP000029964">
    <property type="component" value="Unassembled WGS sequence"/>
</dbReference>
<feature type="region of interest" description="Disordered" evidence="1">
    <location>
        <begin position="1"/>
        <end position="23"/>
    </location>
</feature>
<evidence type="ECO:0000313" key="2">
    <source>
        <dbReference type="EMBL" id="KFH42145.1"/>
    </source>
</evidence>
<dbReference type="HOGENOM" id="CLU_2399157_0_0_1"/>
<dbReference type="AlphaFoldDB" id="A0A086SYG3"/>
<name>A0A086SYG3_HAPC1</name>
<protein>
    <submittedName>
        <fullName evidence="2">Uncharacterized protein</fullName>
    </submittedName>
</protein>